<evidence type="ECO:0000256" key="6">
    <source>
        <dbReference type="RuleBase" id="RU363132"/>
    </source>
</evidence>
<dbReference type="AlphaFoldDB" id="A0A0J9XGQ7"/>
<dbReference type="GO" id="GO:0005789">
    <property type="term" value="C:endoplasmic reticulum membrane"/>
    <property type="evidence" value="ECO:0007669"/>
    <property type="project" value="UniProtKB-SubCell"/>
</dbReference>
<dbReference type="PANTHER" id="PTHR10994">
    <property type="entry name" value="RETICULON"/>
    <property type="match status" value="1"/>
</dbReference>
<dbReference type="OrthoDB" id="567788at2759"/>
<feature type="domain" description="Reticulon" evidence="7">
    <location>
        <begin position="20"/>
        <end position="198"/>
    </location>
</feature>
<keyword evidence="9" id="KW-1185">Reference proteome</keyword>
<reference evidence="8" key="1">
    <citation type="submission" date="2014-03" db="EMBL/GenBank/DDBJ databases">
        <authorList>
            <person name="Casaregola S."/>
        </authorList>
    </citation>
    <scope>NUCLEOTIDE SEQUENCE [LARGE SCALE GENOMIC DNA]</scope>
    <source>
        <strain evidence="8">CLIB 918</strain>
    </source>
</reference>
<dbReference type="InterPro" id="IPR045064">
    <property type="entry name" value="Reticulon-like"/>
</dbReference>
<sequence>MSSAESIRSYQEHIQTFNGASSIFNWEDPIRTATAFGECLVLLAIFQSADFLRLVLRLCYLFIGITALTEIGTKFLNGGKAGLVSSYRPSRLMPINKDHVQYHANMFATMFAEVLYWIRRVVDARDLKLTGVSVFCLWFTYCLTAVFPVSSILSLLVIGAFTVPAIYTRFRAEIDHARGHLGGICNKHYSTYHNQITSATQPHISKVSEVWGTVFGAGAGAGAGAAAAATAPAAAAPSVRSMKAPSVLSAHPGSIKSAKPASVRSMKSGGGGANPALVAGGAALGGAALGAGAMAMMGGGSKAPSVAPSMRGSVPPSVYSGGGSAGASMYGSEYSYEDEGSFADSGSYAGSVAPAVH</sequence>
<organism evidence="8 9">
    <name type="scientific">Geotrichum candidum</name>
    <name type="common">Oospora lactis</name>
    <name type="synonym">Dipodascus geotrichum</name>
    <dbReference type="NCBI Taxonomy" id="1173061"/>
    <lineage>
        <taxon>Eukaryota</taxon>
        <taxon>Fungi</taxon>
        <taxon>Dikarya</taxon>
        <taxon>Ascomycota</taxon>
        <taxon>Saccharomycotina</taxon>
        <taxon>Dipodascomycetes</taxon>
        <taxon>Dipodascales</taxon>
        <taxon>Dipodascaceae</taxon>
        <taxon>Geotrichum</taxon>
    </lineage>
</organism>
<feature type="transmembrane region" description="Helical" evidence="6">
    <location>
        <begin position="138"/>
        <end position="161"/>
    </location>
</feature>
<keyword evidence="4 6" id="KW-1133">Transmembrane helix</keyword>
<evidence type="ECO:0000256" key="1">
    <source>
        <dbReference type="ARBA" id="ARBA00004477"/>
    </source>
</evidence>
<keyword evidence="2 6" id="KW-0812">Transmembrane</keyword>
<dbReference type="PROSITE" id="PS50845">
    <property type="entry name" value="RETICULON"/>
    <property type="match status" value="1"/>
</dbReference>
<comment type="caution">
    <text evidence="8">The sequence shown here is derived from an EMBL/GenBank/DDBJ whole genome shotgun (WGS) entry which is preliminary data.</text>
</comment>
<evidence type="ECO:0000313" key="8">
    <source>
        <dbReference type="EMBL" id="CDO56737.1"/>
    </source>
</evidence>
<comment type="caution">
    <text evidence="6">Lacks conserved residue(s) required for the propagation of feature annotation.</text>
</comment>
<evidence type="ECO:0000256" key="5">
    <source>
        <dbReference type="ARBA" id="ARBA00023136"/>
    </source>
</evidence>
<dbReference type="Proteomes" id="UP000242525">
    <property type="component" value="Unassembled WGS sequence"/>
</dbReference>
<comment type="subcellular location">
    <subcellularLocation>
        <location evidence="1 6">Endoplasmic reticulum membrane</location>
        <topology evidence="1 6">Multi-pass membrane protein</topology>
    </subcellularLocation>
</comment>
<keyword evidence="5 6" id="KW-0472">Membrane</keyword>
<evidence type="ECO:0000313" key="9">
    <source>
        <dbReference type="Proteomes" id="UP000242525"/>
    </source>
</evidence>
<dbReference type="InterPro" id="IPR003388">
    <property type="entry name" value="Reticulon"/>
</dbReference>
<evidence type="ECO:0000256" key="4">
    <source>
        <dbReference type="ARBA" id="ARBA00022989"/>
    </source>
</evidence>
<dbReference type="Pfam" id="PF02453">
    <property type="entry name" value="Reticulon"/>
    <property type="match status" value="1"/>
</dbReference>
<accession>A0A0J9XGQ7</accession>
<evidence type="ECO:0000256" key="3">
    <source>
        <dbReference type="ARBA" id="ARBA00022824"/>
    </source>
</evidence>
<evidence type="ECO:0000256" key="2">
    <source>
        <dbReference type="ARBA" id="ARBA00022692"/>
    </source>
</evidence>
<gene>
    <name evidence="8" type="ORF">BN980_GECA16s02199g</name>
</gene>
<dbReference type="EMBL" id="CCBN010000016">
    <property type="protein sequence ID" value="CDO56737.1"/>
    <property type="molecule type" value="Genomic_DNA"/>
</dbReference>
<dbReference type="PANTHER" id="PTHR10994:SF193">
    <property type="entry name" value="RETICULON-LIKE PROTEIN"/>
    <property type="match status" value="1"/>
</dbReference>
<protein>
    <recommendedName>
        <fullName evidence="6">Reticulon-like protein</fullName>
    </recommendedName>
</protein>
<dbReference type="STRING" id="1173061.A0A0J9XGQ7"/>
<name>A0A0J9XGQ7_GEOCN</name>
<evidence type="ECO:0000259" key="7">
    <source>
        <dbReference type="PROSITE" id="PS50845"/>
    </source>
</evidence>
<proteinExistence type="predicted"/>
<dbReference type="GO" id="GO:0009617">
    <property type="term" value="P:response to bacterium"/>
    <property type="evidence" value="ECO:0007669"/>
    <property type="project" value="InterPro"/>
</dbReference>
<keyword evidence="3 6" id="KW-0256">Endoplasmic reticulum</keyword>